<keyword evidence="4" id="KW-1185">Reference proteome</keyword>
<evidence type="ECO:0000259" key="2">
    <source>
        <dbReference type="PROSITE" id="PS00028"/>
    </source>
</evidence>
<dbReference type="OrthoDB" id="434647at2759"/>
<accession>A0A653BHB1</accession>
<dbReference type="GO" id="GO:0008270">
    <property type="term" value="F:zinc ion binding"/>
    <property type="evidence" value="ECO:0007669"/>
    <property type="project" value="InterPro"/>
</dbReference>
<dbReference type="Proteomes" id="UP000410492">
    <property type="component" value="Unassembled WGS sequence"/>
</dbReference>
<evidence type="ECO:0000256" key="1">
    <source>
        <dbReference type="SAM" id="Phobius"/>
    </source>
</evidence>
<dbReference type="SMART" id="SM00451">
    <property type="entry name" value="ZnF_U1"/>
    <property type="match status" value="2"/>
</dbReference>
<dbReference type="PANTHER" id="PTHR47487">
    <property type="entry name" value="OS06G0651300 PROTEIN-RELATED"/>
    <property type="match status" value="1"/>
</dbReference>
<organism evidence="3 4">
    <name type="scientific">Callosobruchus maculatus</name>
    <name type="common">Southern cowpea weevil</name>
    <name type="synonym">Pulse bruchid</name>
    <dbReference type="NCBI Taxonomy" id="64391"/>
    <lineage>
        <taxon>Eukaryota</taxon>
        <taxon>Metazoa</taxon>
        <taxon>Ecdysozoa</taxon>
        <taxon>Arthropoda</taxon>
        <taxon>Hexapoda</taxon>
        <taxon>Insecta</taxon>
        <taxon>Pterygota</taxon>
        <taxon>Neoptera</taxon>
        <taxon>Endopterygota</taxon>
        <taxon>Coleoptera</taxon>
        <taxon>Polyphaga</taxon>
        <taxon>Cucujiformia</taxon>
        <taxon>Chrysomeloidea</taxon>
        <taxon>Chrysomelidae</taxon>
        <taxon>Bruchinae</taxon>
        <taxon>Bruchini</taxon>
        <taxon>Callosobruchus</taxon>
    </lineage>
</organism>
<sequence>MQSVTTGDELVSQNLDTKSIRSNGHCSDNQDVPTTHDTNRPLLACSLCNVTVTSERILQRHIEGRKHKMRAQRIGKTFICEICNIHANSEIQLKIHLEGNKHRSKLQENVCWIDVPRCRETWIIVLWVVFVFINLLIFCCNFV</sequence>
<proteinExistence type="predicted"/>
<dbReference type="InterPro" id="IPR003604">
    <property type="entry name" value="Matrin/U1-like-C_Znf_C2H2"/>
</dbReference>
<dbReference type="GO" id="GO:0003676">
    <property type="term" value="F:nucleic acid binding"/>
    <property type="evidence" value="ECO:0007669"/>
    <property type="project" value="InterPro"/>
</dbReference>
<dbReference type="Pfam" id="PF12874">
    <property type="entry name" value="zf-met"/>
    <property type="match status" value="2"/>
</dbReference>
<reference evidence="3 4" key="1">
    <citation type="submission" date="2019-01" db="EMBL/GenBank/DDBJ databases">
        <authorList>
            <person name="Sayadi A."/>
        </authorList>
    </citation>
    <scope>NUCLEOTIDE SEQUENCE [LARGE SCALE GENOMIC DNA]</scope>
</reference>
<dbReference type="SMART" id="SM00355">
    <property type="entry name" value="ZnF_C2H2"/>
    <property type="match status" value="2"/>
</dbReference>
<feature type="domain" description="C2H2-type" evidence="2">
    <location>
        <begin position="45"/>
        <end position="67"/>
    </location>
</feature>
<dbReference type="Gene3D" id="3.30.160.60">
    <property type="entry name" value="Classic Zinc Finger"/>
    <property type="match status" value="2"/>
</dbReference>
<keyword evidence="1" id="KW-0472">Membrane</keyword>
<dbReference type="InterPro" id="IPR013087">
    <property type="entry name" value="Znf_C2H2_type"/>
</dbReference>
<gene>
    <name evidence="3" type="ORF">CALMAC_LOCUS1009</name>
</gene>
<evidence type="ECO:0000313" key="4">
    <source>
        <dbReference type="Proteomes" id="UP000410492"/>
    </source>
</evidence>
<dbReference type="AlphaFoldDB" id="A0A653BHB1"/>
<dbReference type="PROSITE" id="PS00028">
    <property type="entry name" value="ZINC_FINGER_C2H2_1"/>
    <property type="match status" value="1"/>
</dbReference>
<name>A0A653BHB1_CALMS</name>
<keyword evidence="1" id="KW-1133">Transmembrane helix</keyword>
<evidence type="ECO:0000313" key="3">
    <source>
        <dbReference type="EMBL" id="VEN34976.1"/>
    </source>
</evidence>
<dbReference type="InterPro" id="IPR036236">
    <property type="entry name" value="Znf_C2H2_sf"/>
</dbReference>
<dbReference type="EMBL" id="CAACVG010001149">
    <property type="protein sequence ID" value="VEN34976.1"/>
    <property type="molecule type" value="Genomic_DNA"/>
</dbReference>
<dbReference type="SUPFAM" id="SSF57667">
    <property type="entry name" value="beta-beta-alpha zinc fingers"/>
    <property type="match status" value="2"/>
</dbReference>
<keyword evidence="1" id="KW-0812">Transmembrane</keyword>
<dbReference type="PANTHER" id="PTHR47487:SF8">
    <property type="entry name" value="OS08G0270900 PROTEIN"/>
    <property type="match status" value="1"/>
</dbReference>
<protein>
    <recommendedName>
        <fullName evidence="2">C2H2-type domain-containing protein</fullName>
    </recommendedName>
</protein>
<feature type="transmembrane region" description="Helical" evidence="1">
    <location>
        <begin position="122"/>
        <end position="142"/>
    </location>
</feature>